<proteinExistence type="predicted"/>
<dbReference type="Pfam" id="PF04748">
    <property type="entry name" value="Polysacc_deac_2"/>
    <property type="match status" value="1"/>
</dbReference>
<dbReference type="CDD" id="cd10936">
    <property type="entry name" value="CE4_DAC2"/>
    <property type="match status" value="1"/>
</dbReference>
<comment type="caution">
    <text evidence="2">The sequence shown here is derived from an EMBL/GenBank/DDBJ whole genome shotgun (WGS) entry which is preliminary data.</text>
</comment>
<dbReference type="Proteomes" id="UP001499951">
    <property type="component" value="Unassembled WGS sequence"/>
</dbReference>
<dbReference type="Gene3D" id="3.20.20.370">
    <property type="entry name" value="Glycoside hydrolase/deacetylase"/>
    <property type="match status" value="1"/>
</dbReference>
<name>A0ABN1FBV5_9PROT</name>
<evidence type="ECO:0008006" key="4">
    <source>
        <dbReference type="Google" id="ProtNLM"/>
    </source>
</evidence>
<sequence length="341" mass="35733">MALAPRPHQANTTAAAAPKPPAGPVVFETPPGGILPAQLSPAEQAAVAALPPPPEAPGGSMVIAQPQPVALPPLKGGPAVANTALLEKTPDGYLPRISDAGLTPMQAYAGAQPPAGRPRIAIVITGLGLSASNTQAAINNLPPGVTLAFAPYLADVQNWVALARQKGHEVLLQVPMEPYDFPDSDPGEHTLRVSVGEEANTRRLSWALTRFTGYVGVTNMLGGRFLSEPGPIEPMMTFLMRRGLLFYDNGAASRSVAPMVAERLGAPFAQATNTIDSIQASMEIDHRLADLEAEARARGKAVGTGFRYPVTMERVTLWARGLQSRGFVLAPISAIVATGKK</sequence>
<evidence type="ECO:0000313" key="3">
    <source>
        <dbReference type="Proteomes" id="UP001499951"/>
    </source>
</evidence>
<evidence type="ECO:0000256" key="1">
    <source>
        <dbReference type="SAM" id="MobiDB-lite"/>
    </source>
</evidence>
<reference evidence="2 3" key="1">
    <citation type="journal article" date="2019" name="Int. J. Syst. Evol. Microbiol.">
        <title>The Global Catalogue of Microorganisms (GCM) 10K type strain sequencing project: providing services to taxonomists for standard genome sequencing and annotation.</title>
        <authorList>
            <consortium name="The Broad Institute Genomics Platform"/>
            <consortium name="The Broad Institute Genome Sequencing Center for Infectious Disease"/>
            <person name="Wu L."/>
            <person name="Ma J."/>
        </authorList>
    </citation>
    <scope>NUCLEOTIDE SEQUENCE [LARGE SCALE GENOMIC DNA]</scope>
    <source>
        <strain evidence="2 3">JCM 15089</strain>
    </source>
</reference>
<feature type="region of interest" description="Disordered" evidence="1">
    <location>
        <begin position="1"/>
        <end position="23"/>
    </location>
</feature>
<dbReference type="PANTHER" id="PTHR30105:SF2">
    <property type="entry name" value="DIVERGENT POLYSACCHARIDE DEACETYLASE SUPERFAMILY"/>
    <property type="match status" value="1"/>
</dbReference>
<dbReference type="PANTHER" id="PTHR30105">
    <property type="entry name" value="UNCHARACTERIZED YIBQ-RELATED"/>
    <property type="match status" value="1"/>
</dbReference>
<gene>
    <name evidence="2" type="ORF">GCM10008942_40700</name>
</gene>
<dbReference type="EMBL" id="BAAADD010000013">
    <property type="protein sequence ID" value="GAA0587530.1"/>
    <property type="molecule type" value="Genomic_DNA"/>
</dbReference>
<dbReference type="InterPro" id="IPR006837">
    <property type="entry name" value="Divergent_DAC"/>
</dbReference>
<evidence type="ECO:0000313" key="2">
    <source>
        <dbReference type="EMBL" id="GAA0587530.1"/>
    </source>
</evidence>
<accession>A0ABN1FBV5</accession>
<protein>
    <recommendedName>
        <fullName evidence="4">Divergent polysaccharide deacetylase family protein</fullName>
    </recommendedName>
</protein>
<organism evidence="2 3">
    <name type="scientific">Rhizomicrobium electricum</name>
    <dbReference type="NCBI Taxonomy" id="480070"/>
    <lineage>
        <taxon>Bacteria</taxon>
        <taxon>Pseudomonadati</taxon>
        <taxon>Pseudomonadota</taxon>
        <taxon>Alphaproteobacteria</taxon>
        <taxon>Micropepsales</taxon>
        <taxon>Micropepsaceae</taxon>
        <taxon>Rhizomicrobium</taxon>
    </lineage>
</organism>
<keyword evidence="3" id="KW-1185">Reference proteome</keyword>
<dbReference type="SUPFAM" id="SSF88713">
    <property type="entry name" value="Glycoside hydrolase/deacetylase"/>
    <property type="match status" value="1"/>
</dbReference>
<dbReference type="InterPro" id="IPR011330">
    <property type="entry name" value="Glyco_hydro/deAcase_b/a-brl"/>
</dbReference>